<organism evidence="3">
    <name type="scientific">Lycosa sp. SGP-2016</name>
    <dbReference type="NCBI Taxonomy" id="1905177"/>
    <lineage>
        <taxon>Eukaryota</taxon>
        <taxon>Metazoa</taxon>
        <taxon>Ecdysozoa</taxon>
        <taxon>Arthropoda</taxon>
        <taxon>Chelicerata</taxon>
        <taxon>Arachnida</taxon>
        <taxon>Araneae</taxon>
        <taxon>Araneomorphae</taxon>
        <taxon>Entelegynae</taxon>
        <taxon>Lycosoidea</taxon>
        <taxon>Lycosidae</taxon>
        <taxon>Lycosa</taxon>
    </lineage>
</organism>
<reference evidence="3" key="2">
    <citation type="submission" date="2019-04" db="EMBL/GenBank/DDBJ databases">
        <title>Unravelling the molecular evolution of spider venoms.</title>
        <authorList>
            <person name="Pineda S."/>
        </authorList>
    </citation>
    <scope>NUCLEOTIDE SEQUENCE</scope>
</reference>
<evidence type="ECO:0000256" key="1">
    <source>
        <dbReference type="SAM" id="MobiDB-lite"/>
    </source>
</evidence>
<evidence type="ECO:0000256" key="2">
    <source>
        <dbReference type="SAM" id="SignalP"/>
    </source>
</evidence>
<evidence type="ECO:0000313" key="3">
    <source>
        <dbReference type="EMBL" id="SMD46829.1"/>
    </source>
</evidence>
<reference evidence="3" key="1">
    <citation type="submission" date="2017-03" db="EMBL/GenBank/DDBJ databases">
        <authorList>
            <person name="QRISCLOUD D."/>
        </authorList>
    </citation>
    <scope>NUCLEOTIDE SEQUENCE</scope>
</reference>
<protein>
    <submittedName>
        <fullName evidence="3">U22-Lycotoxin-Lsp1h_1</fullName>
    </submittedName>
</protein>
<feature type="signal peptide" evidence="2">
    <location>
        <begin position="1"/>
        <end position="19"/>
    </location>
</feature>
<accession>A0A482ZB57</accession>
<dbReference type="EMBL" id="HAGS01000199">
    <property type="protein sequence ID" value="SMD46829.1"/>
    <property type="molecule type" value="Transcribed_RNA"/>
</dbReference>
<keyword evidence="2" id="KW-0732">Signal</keyword>
<feature type="compositionally biased region" description="Basic and acidic residues" evidence="1">
    <location>
        <begin position="26"/>
        <end position="36"/>
    </location>
</feature>
<proteinExistence type="predicted"/>
<feature type="compositionally biased region" description="Polar residues" evidence="1">
    <location>
        <begin position="37"/>
        <end position="49"/>
    </location>
</feature>
<name>A0A482ZB57_9ARAC</name>
<feature type="chain" id="PRO_5019845489" evidence="2">
    <location>
        <begin position="20"/>
        <end position="114"/>
    </location>
</feature>
<sequence length="114" mass="12704">MKYTIIPFLLLVALTCCTARSIDASGKEVQEIREETPSSTKDTPFSLSANEDEEARGRLQAFLAKMKEIAAQTLGREESLSEDEEARGRLQAFLAKMKEIAAQTLGREESLYCK</sequence>
<dbReference type="AlphaFoldDB" id="A0A482ZB57"/>
<feature type="region of interest" description="Disordered" evidence="1">
    <location>
        <begin position="26"/>
        <end position="53"/>
    </location>
</feature>